<name>A0A067MH68_BOTB1</name>
<dbReference type="OrthoDB" id="545169at2759"/>
<dbReference type="InterPro" id="IPR046366">
    <property type="entry name" value="MPAB"/>
</dbReference>
<dbReference type="Proteomes" id="UP000027195">
    <property type="component" value="Unassembled WGS sequence"/>
</dbReference>
<dbReference type="AlphaFoldDB" id="A0A067MH68"/>
<dbReference type="EMBL" id="KL198034">
    <property type="protein sequence ID" value="KDQ15133.1"/>
    <property type="molecule type" value="Genomic_DNA"/>
</dbReference>
<feature type="transmembrane region" description="Helical" evidence="1">
    <location>
        <begin position="6"/>
        <end position="26"/>
    </location>
</feature>
<keyword evidence="1" id="KW-1133">Transmembrane helix</keyword>
<evidence type="ECO:0000256" key="1">
    <source>
        <dbReference type="SAM" id="Phobius"/>
    </source>
</evidence>
<sequence>MFPDNSYGRALFLTAAYVSLVVLLRFKRLSDLHAKFAHLLVPNDKQPLLEQRLAYTDAQEILHVSEQWDMPWMLHHSLEFALFKAFGIPTVSKVLVHSAQIPLGVGRRAEDTACILNEMMAQGIDSVRGSTALCRMNFLHSRHGSSIKTEDIIYVMSLFIFEPIDWTHRYEWRSMSELEQAARFVWWSEIGARMGVPPHLLPQSLFELREWTETYEIEHMVFAPSNKECATATRDLFLRPLPQFAQAFGCHAVSALLSDRLRISMGFEEPPQAYRVWMPRILKIRGWLIRWFALPRWQSWSFGEAEVKGDPGRYTRADWVFEPWYVAPKLGSYLRGLISPVPPSSGFHQQGYRVEELGPEKLRGQGREAVIGAASKMRARANGGKCPFRTNTTP</sequence>
<evidence type="ECO:0000259" key="2">
    <source>
        <dbReference type="Pfam" id="PF09995"/>
    </source>
</evidence>
<dbReference type="PANTHER" id="PTHR36124:SF1">
    <property type="entry name" value="ER-BOUND OXYGENASE MPAB_MPAB'_RUBBER OXYGENASE CATALYTIC DOMAIN-CONTAINING PROTEIN"/>
    <property type="match status" value="1"/>
</dbReference>
<proteinExistence type="predicted"/>
<organism evidence="3 4">
    <name type="scientific">Botryobasidium botryosum (strain FD-172 SS1)</name>
    <dbReference type="NCBI Taxonomy" id="930990"/>
    <lineage>
        <taxon>Eukaryota</taxon>
        <taxon>Fungi</taxon>
        <taxon>Dikarya</taxon>
        <taxon>Basidiomycota</taxon>
        <taxon>Agaricomycotina</taxon>
        <taxon>Agaricomycetes</taxon>
        <taxon>Cantharellales</taxon>
        <taxon>Botryobasidiaceae</taxon>
        <taxon>Botryobasidium</taxon>
    </lineage>
</organism>
<keyword evidence="1" id="KW-0472">Membrane</keyword>
<evidence type="ECO:0000313" key="3">
    <source>
        <dbReference type="EMBL" id="KDQ15133.1"/>
    </source>
</evidence>
<reference evidence="4" key="1">
    <citation type="journal article" date="2014" name="Proc. Natl. Acad. Sci. U.S.A.">
        <title>Extensive sampling of basidiomycete genomes demonstrates inadequacy of the white-rot/brown-rot paradigm for wood decay fungi.</title>
        <authorList>
            <person name="Riley R."/>
            <person name="Salamov A.A."/>
            <person name="Brown D.W."/>
            <person name="Nagy L.G."/>
            <person name="Floudas D."/>
            <person name="Held B.W."/>
            <person name="Levasseur A."/>
            <person name="Lombard V."/>
            <person name="Morin E."/>
            <person name="Otillar R."/>
            <person name="Lindquist E.A."/>
            <person name="Sun H."/>
            <person name="LaButti K.M."/>
            <person name="Schmutz J."/>
            <person name="Jabbour D."/>
            <person name="Luo H."/>
            <person name="Baker S.E."/>
            <person name="Pisabarro A.G."/>
            <person name="Walton J.D."/>
            <person name="Blanchette R.A."/>
            <person name="Henrissat B."/>
            <person name="Martin F."/>
            <person name="Cullen D."/>
            <person name="Hibbett D.S."/>
            <person name="Grigoriev I.V."/>
        </authorList>
    </citation>
    <scope>NUCLEOTIDE SEQUENCE [LARGE SCALE GENOMIC DNA]</scope>
    <source>
        <strain evidence="4">FD-172 SS1</strain>
    </source>
</reference>
<dbReference type="STRING" id="930990.A0A067MH68"/>
<keyword evidence="1" id="KW-0812">Transmembrane</keyword>
<evidence type="ECO:0000313" key="4">
    <source>
        <dbReference type="Proteomes" id="UP000027195"/>
    </source>
</evidence>
<keyword evidence="4" id="KW-1185">Reference proteome</keyword>
<dbReference type="InParanoid" id="A0A067MH68"/>
<dbReference type="PANTHER" id="PTHR36124">
    <property type="match status" value="1"/>
</dbReference>
<feature type="domain" description="ER-bound oxygenase mpaB/mpaB'/Rubber oxygenase catalytic" evidence="2">
    <location>
        <begin position="127"/>
        <end position="276"/>
    </location>
</feature>
<protein>
    <recommendedName>
        <fullName evidence="2">ER-bound oxygenase mpaB/mpaB'/Rubber oxygenase catalytic domain-containing protein</fullName>
    </recommendedName>
</protein>
<accession>A0A067MH68</accession>
<dbReference type="GO" id="GO:0016491">
    <property type="term" value="F:oxidoreductase activity"/>
    <property type="evidence" value="ECO:0007669"/>
    <property type="project" value="InterPro"/>
</dbReference>
<dbReference type="HOGENOM" id="CLU_039076_2_1_1"/>
<dbReference type="InterPro" id="IPR018713">
    <property type="entry name" value="MPAB/Lcp_cat_dom"/>
</dbReference>
<dbReference type="Pfam" id="PF09995">
    <property type="entry name" value="MPAB_Lcp_cat"/>
    <property type="match status" value="1"/>
</dbReference>
<gene>
    <name evidence="3" type="ORF">BOTBODRAFT_32117</name>
</gene>